<comment type="subcellular location">
    <subcellularLocation>
        <location evidence="6">Cytoplasm</location>
    </subcellularLocation>
</comment>
<accession>A0A1S6IYI6</accession>
<gene>
    <name evidence="6" type="primary">csrA</name>
    <name evidence="7" type="ORF">B0537_12570</name>
</gene>
<dbReference type="EMBL" id="CP019698">
    <property type="protein sequence ID" value="AQS59843.1"/>
    <property type="molecule type" value="Genomic_DNA"/>
</dbReference>
<name>A0A1S6IYI6_9FIRM</name>
<dbReference type="OrthoDB" id="9809061at2"/>
<evidence type="ECO:0000256" key="5">
    <source>
        <dbReference type="ARBA" id="ARBA00022884"/>
    </source>
</evidence>
<keyword evidence="1 6" id="KW-0963">Cytoplasm</keyword>
<keyword evidence="8" id="KW-1185">Reference proteome</keyword>
<proteinExistence type="inferred from homology"/>
<evidence type="ECO:0000256" key="1">
    <source>
        <dbReference type="ARBA" id="ARBA00022490"/>
    </source>
</evidence>
<dbReference type="PANTHER" id="PTHR34984">
    <property type="entry name" value="CARBON STORAGE REGULATOR"/>
    <property type="match status" value="1"/>
</dbReference>
<dbReference type="GO" id="GO:0045947">
    <property type="term" value="P:negative regulation of translational initiation"/>
    <property type="evidence" value="ECO:0007669"/>
    <property type="project" value="UniProtKB-UniRule"/>
</dbReference>
<dbReference type="GO" id="GO:0048027">
    <property type="term" value="F:mRNA 5'-UTR binding"/>
    <property type="evidence" value="ECO:0007669"/>
    <property type="project" value="UniProtKB-UniRule"/>
</dbReference>
<comment type="function">
    <text evidence="6">A translational regulator that binds mRNA to regulate translation initiation and/or mRNA stability. Usually binds in the 5'-UTR at or near the Shine-Dalgarno sequence preventing ribosome-binding, thus repressing translation. Its main target seems to be the major flagellin gene, while its function is anatagonized by FliW.</text>
</comment>
<dbReference type="Pfam" id="PF02599">
    <property type="entry name" value="CsrA"/>
    <property type="match status" value="1"/>
</dbReference>
<dbReference type="KEGG" id="dfg:B0537_12570"/>
<organism evidence="7 8">
    <name type="scientific">Desulforamulus ferrireducens</name>
    <dbReference type="NCBI Taxonomy" id="1833852"/>
    <lineage>
        <taxon>Bacteria</taxon>
        <taxon>Bacillati</taxon>
        <taxon>Bacillota</taxon>
        <taxon>Clostridia</taxon>
        <taxon>Eubacteriales</taxon>
        <taxon>Peptococcaceae</taxon>
        <taxon>Desulforamulus</taxon>
    </lineage>
</organism>
<dbReference type="GO" id="GO:0006402">
    <property type="term" value="P:mRNA catabolic process"/>
    <property type="evidence" value="ECO:0007669"/>
    <property type="project" value="InterPro"/>
</dbReference>
<dbReference type="InterPro" id="IPR003751">
    <property type="entry name" value="CsrA"/>
</dbReference>
<keyword evidence="2 6" id="KW-0678">Repressor</keyword>
<evidence type="ECO:0000256" key="6">
    <source>
        <dbReference type="HAMAP-Rule" id="MF_00167"/>
    </source>
</evidence>
<dbReference type="PANTHER" id="PTHR34984:SF1">
    <property type="entry name" value="CARBON STORAGE REGULATOR"/>
    <property type="match status" value="1"/>
</dbReference>
<dbReference type="AlphaFoldDB" id="A0A1S6IYI6"/>
<protein>
    <recommendedName>
        <fullName evidence="6">Translational regulator CsrA</fullName>
    </recommendedName>
</protein>
<evidence type="ECO:0000256" key="3">
    <source>
        <dbReference type="ARBA" id="ARBA00022795"/>
    </source>
</evidence>
<dbReference type="SUPFAM" id="SSF117130">
    <property type="entry name" value="CsrA-like"/>
    <property type="match status" value="1"/>
</dbReference>
<evidence type="ECO:0000313" key="7">
    <source>
        <dbReference type="EMBL" id="AQS59843.1"/>
    </source>
</evidence>
<comment type="subunit">
    <text evidence="6">Homodimer; the beta-strands of each monomer intercalate to form a hydrophobic core, while the alpha-helices form wings that extend away from the core.</text>
</comment>
<reference evidence="7 8" key="1">
    <citation type="journal article" date="2016" name="Int. J. Syst. Evol. Microbiol.">
        <title>Desulfotomaculum ferrireducens sp. nov., a moderately thermophilic sulfate-reducing and dissimilatory Fe(III)-reducing bacterium isolated from compost.</title>
        <authorList>
            <person name="Yang G."/>
            <person name="Guo J."/>
            <person name="Zhuang L."/>
            <person name="Yuan Y."/>
            <person name="Zhou S."/>
        </authorList>
    </citation>
    <scope>NUCLEOTIDE SEQUENCE [LARGE SCALE GENOMIC DNA]</scope>
    <source>
        <strain evidence="7 8">GSS09</strain>
    </source>
</reference>
<dbReference type="GO" id="GO:0006109">
    <property type="term" value="P:regulation of carbohydrate metabolic process"/>
    <property type="evidence" value="ECO:0007669"/>
    <property type="project" value="InterPro"/>
</dbReference>
<comment type="similarity">
    <text evidence="6">Belongs to the CsrA/RsmA family.</text>
</comment>
<keyword evidence="4 6" id="KW-0810">Translation regulation</keyword>
<dbReference type="RefSeq" id="WP_077714886.1">
    <property type="nucleotide sequence ID" value="NZ_CP019698.1"/>
</dbReference>
<dbReference type="GO" id="GO:1902208">
    <property type="term" value="P:regulation of bacterial-type flagellum assembly"/>
    <property type="evidence" value="ECO:0007669"/>
    <property type="project" value="UniProtKB-UniRule"/>
</dbReference>
<evidence type="ECO:0000313" key="8">
    <source>
        <dbReference type="Proteomes" id="UP000189464"/>
    </source>
</evidence>
<keyword evidence="3 6" id="KW-1005">Bacterial flagellum biogenesis</keyword>
<evidence type="ECO:0000256" key="2">
    <source>
        <dbReference type="ARBA" id="ARBA00022491"/>
    </source>
</evidence>
<dbReference type="GO" id="GO:0005829">
    <property type="term" value="C:cytosol"/>
    <property type="evidence" value="ECO:0007669"/>
    <property type="project" value="TreeGrafter"/>
</dbReference>
<dbReference type="HAMAP" id="MF_00167">
    <property type="entry name" value="CsrA"/>
    <property type="match status" value="1"/>
</dbReference>
<dbReference type="STRING" id="1833852.B0537_12570"/>
<keyword evidence="5 6" id="KW-0694">RNA-binding</keyword>
<dbReference type="Gene3D" id="2.60.40.4380">
    <property type="entry name" value="Translational regulator CsrA"/>
    <property type="match status" value="1"/>
</dbReference>
<sequence>MLVLTRKESQSVVINKEIKVVVLEVIGNTVKIGIQAPHGVDIVRSELLEMPGQAQGA</sequence>
<dbReference type="GO" id="GO:0044781">
    <property type="term" value="P:bacterial-type flagellum organization"/>
    <property type="evidence" value="ECO:0007669"/>
    <property type="project" value="UniProtKB-KW"/>
</dbReference>
<dbReference type="Proteomes" id="UP000189464">
    <property type="component" value="Chromosome"/>
</dbReference>
<dbReference type="InterPro" id="IPR036107">
    <property type="entry name" value="CsrA_sf"/>
</dbReference>
<evidence type="ECO:0000256" key="4">
    <source>
        <dbReference type="ARBA" id="ARBA00022845"/>
    </source>
</evidence>